<dbReference type="OrthoDB" id="3137936at2759"/>
<reference evidence="1 2" key="1">
    <citation type="submission" date="2014-04" db="EMBL/GenBank/DDBJ databases">
        <authorList>
            <consortium name="DOE Joint Genome Institute"/>
            <person name="Kuo A."/>
            <person name="Kohler A."/>
            <person name="Jargeat P."/>
            <person name="Nagy L.G."/>
            <person name="Floudas D."/>
            <person name="Copeland A."/>
            <person name="Barry K.W."/>
            <person name="Cichocki N."/>
            <person name="Veneault-Fourrey C."/>
            <person name="LaButti K."/>
            <person name="Lindquist E.A."/>
            <person name="Lipzen A."/>
            <person name="Lundell T."/>
            <person name="Morin E."/>
            <person name="Murat C."/>
            <person name="Sun H."/>
            <person name="Tunlid A."/>
            <person name="Henrissat B."/>
            <person name="Grigoriev I.V."/>
            <person name="Hibbett D.S."/>
            <person name="Martin F."/>
            <person name="Nordberg H.P."/>
            <person name="Cantor M.N."/>
            <person name="Hua S.X."/>
        </authorList>
    </citation>
    <scope>NUCLEOTIDE SEQUENCE [LARGE SCALE GENOMIC DNA]</scope>
    <source>
        <strain evidence="1 2">Ve08.2h10</strain>
    </source>
</reference>
<feature type="non-terminal residue" evidence="1">
    <location>
        <position position="72"/>
    </location>
</feature>
<proteinExistence type="predicted"/>
<evidence type="ECO:0000313" key="2">
    <source>
        <dbReference type="Proteomes" id="UP000054538"/>
    </source>
</evidence>
<keyword evidence="2" id="KW-1185">Reference proteome</keyword>
<sequence length="72" mass="8347">KFVISDGTVEILVSRWCTICKEDNRFVAKNGKRKAFHVGGNSSCRQHIRGHYELYCEQCTEEKIEENHHAIP</sequence>
<organism evidence="1 2">
    <name type="scientific">Paxillus rubicundulus Ve08.2h10</name>
    <dbReference type="NCBI Taxonomy" id="930991"/>
    <lineage>
        <taxon>Eukaryota</taxon>
        <taxon>Fungi</taxon>
        <taxon>Dikarya</taxon>
        <taxon>Basidiomycota</taxon>
        <taxon>Agaricomycotina</taxon>
        <taxon>Agaricomycetes</taxon>
        <taxon>Agaricomycetidae</taxon>
        <taxon>Boletales</taxon>
        <taxon>Paxilineae</taxon>
        <taxon>Paxillaceae</taxon>
        <taxon>Paxillus</taxon>
    </lineage>
</organism>
<name>A0A0D0DJ61_9AGAM</name>
<gene>
    <name evidence="1" type="ORF">PAXRUDRAFT_90381</name>
</gene>
<evidence type="ECO:0000313" key="1">
    <source>
        <dbReference type="EMBL" id="KIK78170.1"/>
    </source>
</evidence>
<dbReference type="AlphaFoldDB" id="A0A0D0DJ61"/>
<dbReference type="HOGENOM" id="CLU_174975_0_0_1"/>
<dbReference type="EMBL" id="KN826687">
    <property type="protein sequence ID" value="KIK78170.1"/>
    <property type="molecule type" value="Genomic_DNA"/>
</dbReference>
<dbReference type="InParanoid" id="A0A0D0DJ61"/>
<protein>
    <submittedName>
        <fullName evidence="1">Uncharacterized protein</fullName>
    </submittedName>
</protein>
<feature type="non-terminal residue" evidence="1">
    <location>
        <position position="1"/>
    </location>
</feature>
<reference evidence="2" key="2">
    <citation type="submission" date="2015-01" db="EMBL/GenBank/DDBJ databases">
        <title>Evolutionary Origins and Diversification of the Mycorrhizal Mutualists.</title>
        <authorList>
            <consortium name="DOE Joint Genome Institute"/>
            <consortium name="Mycorrhizal Genomics Consortium"/>
            <person name="Kohler A."/>
            <person name="Kuo A."/>
            <person name="Nagy L.G."/>
            <person name="Floudas D."/>
            <person name="Copeland A."/>
            <person name="Barry K.W."/>
            <person name="Cichocki N."/>
            <person name="Veneault-Fourrey C."/>
            <person name="LaButti K."/>
            <person name="Lindquist E.A."/>
            <person name="Lipzen A."/>
            <person name="Lundell T."/>
            <person name="Morin E."/>
            <person name="Murat C."/>
            <person name="Riley R."/>
            <person name="Ohm R."/>
            <person name="Sun H."/>
            <person name="Tunlid A."/>
            <person name="Henrissat B."/>
            <person name="Grigoriev I.V."/>
            <person name="Hibbett D.S."/>
            <person name="Martin F."/>
        </authorList>
    </citation>
    <scope>NUCLEOTIDE SEQUENCE [LARGE SCALE GENOMIC DNA]</scope>
    <source>
        <strain evidence="2">Ve08.2h10</strain>
    </source>
</reference>
<accession>A0A0D0DJ61</accession>
<dbReference type="Proteomes" id="UP000054538">
    <property type="component" value="Unassembled WGS sequence"/>
</dbReference>